<sequence length="170" mass="18792">MQSFHLTGVLLLVTLLPVSILAHGSTVHSIIDSILKDAPEYLVANVEKTQVQSVQSLVRSCAFSFYETLLDGEIIYTLSTCINATGLTLTSPTFLLDKVNIARAELDISLRVKKDVIPDVKVELSVPVLDGIYIQKWFISLPAGYLRGKIITEAKKRIESELQSFMAVLK</sequence>
<reference evidence="2 4" key="1">
    <citation type="journal article" date="2022" name="Front. Cell. Infect. Microbiol.">
        <title>The Genomes of Two Strains of Taenia crassiceps the Animal Model for the Study of Human Cysticercosis.</title>
        <authorList>
            <person name="Bobes R.J."/>
            <person name="Estrada K."/>
            <person name="Rios-Valencia D.G."/>
            <person name="Calderon-Gallegos A."/>
            <person name="de la Torre P."/>
            <person name="Carrero J.C."/>
            <person name="Sanchez-Flores A."/>
            <person name="Laclette J.P."/>
        </authorList>
    </citation>
    <scope>NUCLEOTIDE SEQUENCE [LARGE SCALE GENOMIC DNA]</scope>
    <source>
        <strain evidence="2">WFUcys</strain>
    </source>
</reference>
<evidence type="ECO:0000313" key="4">
    <source>
        <dbReference type="Proteomes" id="UP001651158"/>
    </source>
</evidence>
<dbReference type="EMBL" id="JAKROA010000002">
    <property type="protein sequence ID" value="KAL5110499.1"/>
    <property type="molecule type" value="Genomic_DNA"/>
</dbReference>
<name>A0ABR4QM03_9CEST</name>
<protein>
    <submittedName>
        <fullName evidence="2">Uncharacterized protein</fullName>
    </submittedName>
</protein>
<evidence type="ECO:0000313" key="2">
    <source>
        <dbReference type="EMBL" id="KAL5110499.1"/>
    </source>
</evidence>
<comment type="caution">
    <text evidence="2">The sequence shown here is derived from an EMBL/GenBank/DDBJ whole genome shotgun (WGS) entry which is preliminary data.</text>
</comment>
<gene>
    <name evidence="2" type="ORF">TcWFU_006156</name>
    <name evidence="3" type="ORF">TcWFU_007966</name>
</gene>
<accession>A0ABR4QM03</accession>
<dbReference type="Proteomes" id="UP001651158">
    <property type="component" value="Unassembled WGS sequence"/>
</dbReference>
<keyword evidence="4" id="KW-1185">Reference proteome</keyword>
<proteinExistence type="predicted"/>
<dbReference type="EMBL" id="JAKROA010000002">
    <property type="protein sequence ID" value="KAL5110740.1"/>
    <property type="molecule type" value="Genomic_DNA"/>
</dbReference>
<keyword evidence="1" id="KW-0732">Signal</keyword>
<evidence type="ECO:0000256" key="1">
    <source>
        <dbReference type="SAM" id="SignalP"/>
    </source>
</evidence>
<feature type="signal peptide" evidence="1">
    <location>
        <begin position="1"/>
        <end position="22"/>
    </location>
</feature>
<organism evidence="2 4">
    <name type="scientific">Taenia crassiceps</name>
    <dbReference type="NCBI Taxonomy" id="6207"/>
    <lineage>
        <taxon>Eukaryota</taxon>
        <taxon>Metazoa</taxon>
        <taxon>Spiralia</taxon>
        <taxon>Lophotrochozoa</taxon>
        <taxon>Platyhelminthes</taxon>
        <taxon>Cestoda</taxon>
        <taxon>Eucestoda</taxon>
        <taxon>Cyclophyllidea</taxon>
        <taxon>Taeniidae</taxon>
        <taxon>Taenia</taxon>
    </lineage>
</organism>
<evidence type="ECO:0000313" key="3">
    <source>
        <dbReference type="EMBL" id="KAL5110740.1"/>
    </source>
</evidence>
<reference evidence="2" key="2">
    <citation type="submission" date="2024-12" db="EMBL/GenBank/DDBJ databases">
        <authorList>
            <person name="Estrada K."/>
            <person name="Bobes R.J."/>
            <person name="Sanchez-Flores A."/>
            <person name="Laclette J.P."/>
        </authorList>
    </citation>
    <scope>NUCLEOTIDE SEQUENCE</scope>
    <source>
        <strain evidence="2">WFUcys</strain>
        <tissue evidence="2">Peritoneal cavity of infected mice</tissue>
    </source>
</reference>
<feature type="chain" id="PRO_5045031962" evidence="1">
    <location>
        <begin position="23"/>
        <end position="170"/>
    </location>
</feature>